<accession>A0A6J7WZW5</accession>
<dbReference type="CDD" id="cd00165">
    <property type="entry name" value="S4"/>
    <property type="match status" value="1"/>
</dbReference>
<name>A0A6J7WZW5_9CAUD</name>
<dbReference type="Gene3D" id="3.10.290.10">
    <property type="entry name" value="RNA-binding S4 domain"/>
    <property type="match status" value="1"/>
</dbReference>
<dbReference type="Pfam" id="PF22421">
    <property type="entry name" value="SYY_C-terminal"/>
    <property type="match status" value="1"/>
</dbReference>
<dbReference type="PROSITE" id="PS50889">
    <property type="entry name" value="S4"/>
    <property type="match status" value="1"/>
</dbReference>
<reference evidence="2" key="1">
    <citation type="submission" date="2020-05" db="EMBL/GenBank/DDBJ databases">
        <authorList>
            <person name="Chiriac C."/>
            <person name="Salcher M."/>
            <person name="Ghai R."/>
            <person name="Kavagutti S V."/>
        </authorList>
    </citation>
    <scope>NUCLEOTIDE SEQUENCE</scope>
</reference>
<protein>
    <submittedName>
        <fullName evidence="2">S4 domain containing protein</fullName>
    </submittedName>
</protein>
<dbReference type="EMBL" id="LR798288">
    <property type="protein sequence ID" value="CAB5220543.1"/>
    <property type="molecule type" value="Genomic_DNA"/>
</dbReference>
<evidence type="ECO:0000313" key="2">
    <source>
        <dbReference type="EMBL" id="CAB5220543.1"/>
    </source>
</evidence>
<organism evidence="2">
    <name type="scientific">uncultured Caudovirales phage</name>
    <dbReference type="NCBI Taxonomy" id="2100421"/>
    <lineage>
        <taxon>Viruses</taxon>
        <taxon>Duplodnaviria</taxon>
        <taxon>Heunggongvirae</taxon>
        <taxon>Uroviricota</taxon>
        <taxon>Caudoviricetes</taxon>
        <taxon>Peduoviridae</taxon>
        <taxon>Maltschvirus</taxon>
        <taxon>Maltschvirus maltsch</taxon>
    </lineage>
</organism>
<dbReference type="GO" id="GO:0003723">
    <property type="term" value="F:RNA binding"/>
    <property type="evidence" value="ECO:0007669"/>
    <property type="project" value="InterPro"/>
</dbReference>
<dbReference type="SUPFAM" id="SSF55174">
    <property type="entry name" value="Alpha-L RNA-binding motif"/>
    <property type="match status" value="1"/>
</dbReference>
<feature type="domain" description="Tyrosine--tRNA ligase SYY-like C-terminal" evidence="1">
    <location>
        <begin position="12"/>
        <end position="54"/>
    </location>
</feature>
<gene>
    <name evidence="2" type="ORF">UFOVP247_2</name>
</gene>
<evidence type="ECO:0000259" key="1">
    <source>
        <dbReference type="Pfam" id="PF22421"/>
    </source>
</evidence>
<proteinExistence type="predicted"/>
<dbReference type="InterPro" id="IPR054608">
    <property type="entry name" value="SYY-like_C"/>
</dbReference>
<sequence>MFTVDEVLKWDGISVIDSLIKTDLCKSKSEARRMIDQGAIKVDDMKVTDHDAVILISPDKSKHVLVHIGV</sequence>
<dbReference type="InterPro" id="IPR036986">
    <property type="entry name" value="S4_RNA-bd_sf"/>
</dbReference>